<evidence type="ECO:0000313" key="1">
    <source>
        <dbReference type="EMBL" id="KAI4471703.1"/>
    </source>
</evidence>
<dbReference type="EMBL" id="CM043015">
    <property type="protein sequence ID" value="KAI4471703.1"/>
    <property type="molecule type" value="Genomic_DNA"/>
</dbReference>
<reference evidence="1" key="1">
    <citation type="submission" date="2022-04" db="EMBL/GenBank/DDBJ databases">
        <title>Chromosome-scale genome assembly of Holotrichia oblita Faldermann.</title>
        <authorList>
            <person name="Rongchong L."/>
        </authorList>
    </citation>
    <scope>NUCLEOTIDE SEQUENCE</scope>
    <source>
        <strain evidence="1">81SQS9</strain>
    </source>
</reference>
<keyword evidence="2" id="KW-1185">Reference proteome</keyword>
<dbReference type="Proteomes" id="UP001056778">
    <property type="component" value="Chromosome 1"/>
</dbReference>
<protein>
    <submittedName>
        <fullName evidence="1">Uncharacterized protein</fullName>
    </submittedName>
</protein>
<evidence type="ECO:0000313" key="2">
    <source>
        <dbReference type="Proteomes" id="UP001056778"/>
    </source>
</evidence>
<organism evidence="1 2">
    <name type="scientific">Holotrichia oblita</name>
    <name type="common">Chafer beetle</name>
    <dbReference type="NCBI Taxonomy" id="644536"/>
    <lineage>
        <taxon>Eukaryota</taxon>
        <taxon>Metazoa</taxon>
        <taxon>Ecdysozoa</taxon>
        <taxon>Arthropoda</taxon>
        <taxon>Hexapoda</taxon>
        <taxon>Insecta</taxon>
        <taxon>Pterygota</taxon>
        <taxon>Neoptera</taxon>
        <taxon>Endopterygota</taxon>
        <taxon>Coleoptera</taxon>
        <taxon>Polyphaga</taxon>
        <taxon>Scarabaeiformia</taxon>
        <taxon>Scarabaeidae</taxon>
        <taxon>Melolonthinae</taxon>
        <taxon>Holotrichia</taxon>
    </lineage>
</organism>
<accession>A0ACB9TY92</accession>
<gene>
    <name evidence="1" type="ORF">MML48_1g15802</name>
</gene>
<proteinExistence type="predicted"/>
<name>A0ACB9TY92_HOLOL</name>
<comment type="caution">
    <text evidence="1">The sequence shown here is derived from an EMBL/GenBank/DDBJ whole genome shotgun (WGS) entry which is preliminary data.</text>
</comment>
<sequence>MAYRARLKEFQDILQEDFVQLIKLKKLAFNGNTFRFIFICLLITDYVSTNKTILGIPDDQGLRALCWKLLLGYLPPERESWQNVLNHSASSKKAQEDYQPMTEGQEAHWEVVERILFLYAKLNPGKATYKE</sequence>